<dbReference type="AlphaFoldDB" id="A0A5J6V5M9"/>
<dbReference type="RefSeq" id="WP_158061293.1">
    <property type="nucleotide sequence ID" value="NZ_CP044427.1"/>
</dbReference>
<feature type="binding site" evidence="2">
    <location>
        <position position="58"/>
    </location>
    <ligand>
        <name>substrate</name>
    </ligand>
</feature>
<feature type="active site" description="Tele-phosphohistidine intermediate" evidence="1">
    <location>
        <position position="9"/>
    </location>
</feature>
<dbReference type="Pfam" id="PF00300">
    <property type="entry name" value="His_Phos_1"/>
    <property type="match status" value="1"/>
</dbReference>
<dbReference type="Proteomes" id="UP000326546">
    <property type="component" value="Chromosome"/>
</dbReference>
<dbReference type="InterPro" id="IPR001345">
    <property type="entry name" value="PG/BPGM_mutase_AS"/>
</dbReference>
<dbReference type="GO" id="GO:0016791">
    <property type="term" value="F:phosphatase activity"/>
    <property type="evidence" value="ECO:0007669"/>
    <property type="project" value="TreeGrafter"/>
</dbReference>
<gene>
    <name evidence="3" type="ORF">FY030_09515</name>
</gene>
<dbReference type="PANTHER" id="PTHR48100:SF62">
    <property type="entry name" value="GLUCOSYL-3-PHOSPHOGLYCERATE PHOSPHATASE"/>
    <property type="match status" value="1"/>
</dbReference>
<accession>A0A5J6V5M9</accession>
<dbReference type="Gene3D" id="3.40.50.1240">
    <property type="entry name" value="Phosphoglycerate mutase-like"/>
    <property type="match status" value="1"/>
</dbReference>
<dbReference type="InterPro" id="IPR029033">
    <property type="entry name" value="His_PPase_superfam"/>
</dbReference>
<dbReference type="InterPro" id="IPR050275">
    <property type="entry name" value="PGM_Phosphatase"/>
</dbReference>
<feature type="binding site" evidence="2">
    <location>
        <begin position="8"/>
        <end position="15"/>
    </location>
    <ligand>
        <name>substrate</name>
    </ligand>
</feature>
<dbReference type="KEGG" id="serw:FY030_09515"/>
<protein>
    <submittedName>
        <fullName evidence="3">Histidine phosphatase family protein</fullName>
    </submittedName>
</protein>
<dbReference type="EMBL" id="CP044427">
    <property type="protein sequence ID" value="QFG68907.1"/>
    <property type="molecule type" value="Genomic_DNA"/>
</dbReference>
<dbReference type="SMART" id="SM00855">
    <property type="entry name" value="PGAM"/>
    <property type="match status" value="1"/>
</dbReference>
<keyword evidence="4" id="KW-1185">Reference proteome</keyword>
<dbReference type="PANTHER" id="PTHR48100">
    <property type="entry name" value="BROAD-SPECIFICITY PHOSPHATASE YOR283W-RELATED"/>
    <property type="match status" value="1"/>
</dbReference>
<sequence>MRRVIVWRHGETDQNAAGVYQGHLDSRLSARGQQQAEQAAALLAQRRPARLVSSDLARAAGTAEALAEVSGLRVETDPRWREIDVGQWQGMRHADVVAVHPDVMDALDRGEDVRRGVDGETVADLQRRARAAFDDLVATLQEGETAVVGTHGLASRALVADVVGLSYRQAWLSLVGLHNAHWAELVEHRTGWRLEVWNAGVGPSVGSVTDR</sequence>
<organism evidence="3 4">
    <name type="scientific">Ornithinimicrobium pratense</name>
    <dbReference type="NCBI Taxonomy" id="2593973"/>
    <lineage>
        <taxon>Bacteria</taxon>
        <taxon>Bacillati</taxon>
        <taxon>Actinomycetota</taxon>
        <taxon>Actinomycetes</taxon>
        <taxon>Micrococcales</taxon>
        <taxon>Ornithinimicrobiaceae</taxon>
        <taxon>Ornithinimicrobium</taxon>
    </lineage>
</organism>
<dbReference type="GO" id="GO:0005737">
    <property type="term" value="C:cytoplasm"/>
    <property type="evidence" value="ECO:0007669"/>
    <property type="project" value="TreeGrafter"/>
</dbReference>
<name>A0A5J6V5M9_9MICO</name>
<evidence type="ECO:0000256" key="2">
    <source>
        <dbReference type="PIRSR" id="PIRSR613078-2"/>
    </source>
</evidence>
<evidence type="ECO:0000256" key="1">
    <source>
        <dbReference type="PIRSR" id="PIRSR613078-1"/>
    </source>
</evidence>
<dbReference type="SUPFAM" id="SSF53254">
    <property type="entry name" value="Phosphoglycerate mutase-like"/>
    <property type="match status" value="1"/>
</dbReference>
<feature type="active site" description="Proton donor/acceptor" evidence="1">
    <location>
        <position position="82"/>
    </location>
</feature>
<evidence type="ECO:0000313" key="3">
    <source>
        <dbReference type="EMBL" id="QFG68907.1"/>
    </source>
</evidence>
<proteinExistence type="predicted"/>
<dbReference type="OrthoDB" id="4697614at2"/>
<dbReference type="InterPro" id="IPR013078">
    <property type="entry name" value="His_Pase_superF_clade-1"/>
</dbReference>
<dbReference type="CDD" id="cd07067">
    <property type="entry name" value="HP_PGM_like"/>
    <property type="match status" value="1"/>
</dbReference>
<evidence type="ECO:0000313" key="4">
    <source>
        <dbReference type="Proteomes" id="UP000326546"/>
    </source>
</evidence>
<dbReference type="PROSITE" id="PS00175">
    <property type="entry name" value="PG_MUTASE"/>
    <property type="match status" value="1"/>
</dbReference>
<reference evidence="3 4" key="1">
    <citation type="submission" date="2019-09" db="EMBL/GenBank/DDBJ databases">
        <title>Serinicoccus pratensis sp. nov., isolated from meadow soil.</title>
        <authorList>
            <person name="Zhang W."/>
        </authorList>
    </citation>
    <scope>NUCLEOTIDE SEQUENCE [LARGE SCALE GENOMIC DNA]</scope>
    <source>
        <strain evidence="3 4">W204</strain>
    </source>
</reference>